<dbReference type="PANTHER" id="PTHR19441">
    <property type="entry name" value="WHEY ACDIC PROTEIN WAP"/>
    <property type="match status" value="1"/>
</dbReference>
<dbReference type="EMBL" id="BDGG01000008">
    <property type="protein sequence ID" value="GAV02597.1"/>
    <property type="molecule type" value="Genomic_DNA"/>
</dbReference>
<evidence type="ECO:0000256" key="6">
    <source>
        <dbReference type="SAM" id="MobiDB-lite"/>
    </source>
</evidence>
<reference evidence="9 10" key="1">
    <citation type="journal article" date="2016" name="Nat. Commun.">
        <title>Extremotolerant tardigrade genome and improved radiotolerance of human cultured cells by tardigrade-unique protein.</title>
        <authorList>
            <person name="Hashimoto T."/>
            <person name="Horikawa D.D."/>
            <person name="Saito Y."/>
            <person name="Kuwahara H."/>
            <person name="Kozuka-Hata H."/>
            <person name="Shin-I T."/>
            <person name="Minakuchi Y."/>
            <person name="Ohishi K."/>
            <person name="Motoyama A."/>
            <person name="Aizu T."/>
            <person name="Enomoto A."/>
            <person name="Kondo K."/>
            <person name="Tanaka S."/>
            <person name="Hara Y."/>
            <person name="Koshikawa S."/>
            <person name="Sagara H."/>
            <person name="Miura T."/>
            <person name="Yokobori S."/>
            <person name="Miyagawa K."/>
            <person name="Suzuki Y."/>
            <person name="Kubo T."/>
            <person name="Oyama M."/>
            <person name="Kohara Y."/>
            <person name="Fujiyama A."/>
            <person name="Arakawa K."/>
            <person name="Katayama T."/>
            <person name="Toyoda A."/>
            <person name="Kunieda T."/>
        </authorList>
    </citation>
    <scope>NUCLEOTIDE SEQUENCE [LARGE SCALE GENOMIC DNA]</scope>
    <source>
        <strain evidence="9 10">YOKOZUNA-1</strain>
    </source>
</reference>
<feature type="domain" description="WAP" evidence="8">
    <location>
        <begin position="209"/>
        <end position="263"/>
    </location>
</feature>
<dbReference type="Gene3D" id="4.10.75.10">
    <property type="entry name" value="Elafin-like"/>
    <property type="match status" value="1"/>
</dbReference>
<evidence type="ECO:0000313" key="10">
    <source>
        <dbReference type="Proteomes" id="UP000186922"/>
    </source>
</evidence>
<dbReference type="InterPro" id="IPR008197">
    <property type="entry name" value="WAP_dom"/>
</dbReference>
<evidence type="ECO:0000256" key="4">
    <source>
        <dbReference type="ARBA" id="ARBA00022737"/>
    </source>
</evidence>
<evidence type="ECO:0000256" key="7">
    <source>
        <dbReference type="SAM" id="SignalP"/>
    </source>
</evidence>
<dbReference type="GO" id="GO:0045087">
    <property type="term" value="P:innate immune response"/>
    <property type="evidence" value="ECO:0007669"/>
    <property type="project" value="TreeGrafter"/>
</dbReference>
<evidence type="ECO:0000256" key="5">
    <source>
        <dbReference type="ARBA" id="ARBA00023157"/>
    </source>
</evidence>
<evidence type="ECO:0000259" key="8">
    <source>
        <dbReference type="PROSITE" id="PS51390"/>
    </source>
</evidence>
<dbReference type="Pfam" id="PF00095">
    <property type="entry name" value="WAP"/>
    <property type="match status" value="1"/>
</dbReference>
<sequence length="276" mass="29026">MMSNVIYPSVFVVAFFITEGSCASGHSTINPHGTRLGSTFRNMTVSLSHSSTSTSASTSSSTSTSTSSKSTSRSTSTIPSTPLSSTTRARARPRTRSTTIQAAVRSFSEETIVPQLFKAGICPVSTSTFGDCTVSCVSDSSCRGTRKCCLINGCGLKCLQPINQSSAANPEVRILGQDLLNADGTSRKQFTSPFRMKLASRSDSTSGSRTYKAEACPKVTLNPSAGRCVQNECSPSHGDSECPGSRKCCTSHDGTCMICTDVADESMEALSPAPRS</sequence>
<evidence type="ECO:0000256" key="2">
    <source>
        <dbReference type="ARBA" id="ARBA00022525"/>
    </source>
</evidence>
<evidence type="ECO:0000256" key="3">
    <source>
        <dbReference type="ARBA" id="ARBA00022729"/>
    </source>
</evidence>
<organism evidence="9 10">
    <name type="scientific">Ramazzottius varieornatus</name>
    <name type="common">Water bear</name>
    <name type="synonym">Tardigrade</name>
    <dbReference type="NCBI Taxonomy" id="947166"/>
    <lineage>
        <taxon>Eukaryota</taxon>
        <taxon>Metazoa</taxon>
        <taxon>Ecdysozoa</taxon>
        <taxon>Tardigrada</taxon>
        <taxon>Eutardigrada</taxon>
        <taxon>Parachela</taxon>
        <taxon>Hypsibioidea</taxon>
        <taxon>Ramazzottiidae</taxon>
        <taxon>Ramazzottius</taxon>
    </lineage>
</organism>
<keyword evidence="3 7" id="KW-0732">Signal</keyword>
<keyword evidence="5" id="KW-1015">Disulfide bond</keyword>
<name>A0A1D1VLX6_RAMVA</name>
<keyword evidence="10" id="KW-1185">Reference proteome</keyword>
<comment type="subcellular location">
    <subcellularLocation>
        <location evidence="1">Secreted</location>
    </subcellularLocation>
</comment>
<feature type="region of interest" description="Disordered" evidence="6">
    <location>
        <begin position="50"/>
        <end position="98"/>
    </location>
</feature>
<feature type="chain" id="PRO_5008898583" description="WAP domain-containing protein" evidence="7">
    <location>
        <begin position="24"/>
        <end position="276"/>
    </location>
</feature>
<dbReference type="PRINTS" id="PR00003">
    <property type="entry name" value="4DISULPHCORE"/>
</dbReference>
<dbReference type="PROSITE" id="PS51390">
    <property type="entry name" value="WAP"/>
    <property type="match status" value="2"/>
</dbReference>
<feature type="compositionally biased region" description="Low complexity" evidence="6">
    <location>
        <begin position="50"/>
        <end position="88"/>
    </location>
</feature>
<dbReference type="GO" id="GO:0004867">
    <property type="term" value="F:serine-type endopeptidase inhibitor activity"/>
    <property type="evidence" value="ECO:0007669"/>
    <property type="project" value="TreeGrafter"/>
</dbReference>
<dbReference type="CDD" id="cd00199">
    <property type="entry name" value="WAP"/>
    <property type="match status" value="1"/>
</dbReference>
<dbReference type="InterPro" id="IPR050514">
    <property type="entry name" value="WAP_four-disulfide_core"/>
</dbReference>
<protein>
    <recommendedName>
        <fullName evidence="8">WAP domain-containing protein</fullName>
    </recommendedName>
</protein>
<dbReference type="PANTHER" id="PTHR19441:SF34">
    <property type="entry name" value="WAP FOUR-DISULFIDE CORE DOMAIN PROTEIN 2"/>
    <property type="match status" value="1"/>
</dbReference>
<keyword evidence="4" id="KW-0677">Repeat</keyword>
<dbReference type="GO" id="GO:0019731">
    <property type="term" value="P:antibacterial humoral response"/>
    <property type="evidence" value="ECO:0007669"/>
    <property type="project" value="TreeGrafter"/>
</dbReference>
<dbReference type="AlphaFoldDB" id="A0A1D1VLX6"/>
<dbReference type="Proteomes" id="UP000186922">
    <property type="component" value="Unassembled WGS sequence"/>
</dbReference>
<dbReference type="InterPro" id="IPR036645">
    <property type="entry name" value="Elafin-like_sf"/>
</dbReference>
<dbReference type="SUPFAM" id="SSF57256">
    <property type="entry name" value="Elafin-like"/>
    <property type="match status" value="1"/>
</dbReference>
<feature type="domain" description="WAP" evidence="8">
    <location>
        <begin position="115"/>
        <end position="162"/>
    </location>
</feature>
<accession>A0A1D1VLX6</accession>
<dbReference type="SMART" id="SM00217">
    <property type="entry name" value="WAP"/>
    <property type="match status" value="2"/>
</dbReference>
<dbReference type="GO" id="GO:0005615">
    <property type="term" value="C:extracellular space"/>
    <property type="evidence" value="ECO:0007669"/>
    <property type="project" value="TreeGrafter"/>
</dbReference>
<feature type="signal peptide" evidence="7">
    <location>
        <begin position="1"/>
        <end position="23"/>
    </location>
</feature>
<evidence type="ECO:0000256" key="1">
    <source>
        <dbReference type="ARBA" id="ARBA00004613"/>
    </source>
</evidence>
<keyword evidence="2" id="KW-0964">Secreted</keyword>
<comment type="caution">
    <text evidence="9">The sequence shown here is derived from an EMBL/GenBank/DDBJ whole genome shotgun (WGS) entry which is preliminary data.</text>
</comment>
<proteinExistence type="predicted"/>
<gene>
    <name evidence="9" type="primary">RvY_13140-1</name>
    <name evidence="9" type="synonym">RvY_13140.1</name>
    <name evidence="9" type="ORF">RvY_13140</name>
</gene>
<evidence type="ECO:0000313" key="9">
    <source>
        <dbReference type="EMBL" id="GAV02597.1"/>
    </source>
</evidence>